<accession>X1AMP6</accession>
<dbReference type="InterPro" id="IPR037914">
    <property type="entry name" value="SpoVT-AbrB_sf"/>
</dbReference>
<dbReference type="Gene3D" id="2.10.260.10">
    <property type="match status" value="1"/>
</dbReference>
<dbReference type="EMBL" id="BART01019262">
    <property type="protein sequence ID" value="GAG83945.1"/>
    <property type="molecule type" value="Genomic_DNA"/>
</dbReference>
<name>X1AMP6_9ZZZZ</name>
<protein>
    <recommendedName>
        <fullName evidence="2">SpoVT-AbrB domain-containing protein</fullName>
    </recommendedName>
</protein>
<evidence type="ECO:0000313" key="1">
    <source>
        <dbReference type="EMBL" id="GAG83945.1"/>
    </source>
</evidence>
<dbReference type="SUPFAM" id="SSF89447">
    <property type="entry name" value="AbrB/MazE/MraZ-like"/>
    <property type="match status" value="1"/>
</dbReference>
<sequence length="41" mass="5001">MRFTAKVRENHQITVPKEIREAYDINRTDFIELELIRVKKV</sequence>
<organism evidence="1">
    <name type="scientific">marine sediment metagenome</name>
    <dbReference type="NCBI Taxonomy" id="412755"/>
    <lineage>
        <taxon>unclassified sequences</taxon>
        <taxon>metagenomes</taxon>
        <taxon>ecological metagenomes</taxon>
    </lineage>
</organism>
<comment type="caution">
    <text evidence="1">The sequence shown here is derived from an EMBL/GenBank/DDBJ whole genome shotgun (WGS) entry which is preliminary data.</text>
</comment>
<evidence type="ECO:0008006" key="2">
    <source>
        <dbReference type="Google" id="ProtNLM"/>
    </source>
</evidence>
<dbReference type="AlphaFoldDB" id="X1AMP6"/>
<proteinExistence type="predicted"/>
<reference evidence="1" key="1">
    <citation type="journal article" date="2014" name="Front. Microbiol.">
        <title>High frequency of phylogenetically diverse reductive dehalogenase-homologous genes in deep subseafloor sedimentary metagenomes.</title>
        <authorList>
            <person name="Kawai M."/>
            <person name="Futagami T."/>
            <person name="Toyoda A."/>
            <person name="Takaki Y."/>
            <person name="Nishi S."/>
            <person name="Hori S."/>
            <person name="Arai W."/>
            <person name="Tsubouchi T."/>
            <person name="Morono Y."/>
            <person name="Uchiyama I."/>
            <person name="Ito T."/>
            <person name="Fujiyama A."/>
            <person name="Inagaki F."/>
            <person name="Takami H."/>
        </authorList>
    </citation>
    <scope>NUCLEOTIDE SEQUENCE</scope>
    <source>
        <strain evidence="1">Expedition CK06-06</strain>
    </source>
</reference>
<gene>
    <name evidence="1" type="ORF">S01H4_36101</name>
</gene>